<evidence type="ECO:0000256" key="2">
    <source>
        <dbReference type="ARBA" id="ARBA00023002"/>
    </source>
</evidence>
<dbReference type="InterPro" id="IPR011057">
    <property type="entry name" value="Mss4-like_sf"/>
</dbReference>
<dbReference type="eggNOG" id="COG0229">
    <property type="taxonomic scope" value="Bacteria"/>
</dbReference>
<dbReference type="EC" id="1.8.4.12" evidence="1"/>
<evidence type="ECO:0000256" key="3">
    <source>
        <dbReference type="ARBA" id="ARBA00048488"/>
    </source>
</evidence>
<comment type="caution">
    <text evidence="5">The sequence shown here is derived from an EMBL/GenBank/DDBJ whole genome shotgun (WGS) entry which is preliminary data.</text>
</comment>
<evidence type="ECO:0000313" key="5">
    <source>
        <dbReference type="EMBL" id="GAB90715.1"/>
    </source>
</evidence>
<keyword evidence="6" id="KW-1185">Reference proteome</keyword>
<protein>
    <recommendedName>
        <fullName evidence="1">peptide-methionine (R)-S-oxide reductase</fullName>
        <ecNumber evidence="1">1.8.4.12</ecNumber>
    </recommendedName>
</protein>
<dbReference type="EMBL" id="BAHC01000115">
    <property type="protein sequence ID" value="GAB90715.1"/>
    <property type="molecule type" value="Genomic_DNA"/>
</dbReference>
<gene>
    <name evidence="5" type="primary">msrB</name>
    <name evidence="5" type="ORF">GORHZ_115_00710</name>
</gene>
<accession>K6VUZ2</accession>
<name>K6VUZ2_9ACTN</name>
<dbReference type="AlphaFoldDB" id="K6VUZ2"/>
<proteinExistence type="predicted"/>
<evidence type="ECO:0000256" key="1">
    <source>
        <dbReference type="ARBA" id="ARBA00012499"/>
    </source>
</evidence>
<dbReference type="Proteomes" id="UP000008363">
    <property type="component" value="Unassembled WGS sequence"/>
</dbReference>
<dbReference type="GO" id="GO:0005737">
    <property type="term" value="C:cytoplasm"/>
    <property type="evidence" value="ECO:0007669"/>
    <property type="project" value="TreeGrafter"/>
</dbReference>
<keyword evidence="2" id="KW-0560">Oxidoreductase</keyword>
<dbReference type="InterPro" id="IPR028427">
    <property type="entry name" value="Met_Sox_Rdtase_MsrB"/>
</dbReference>
<dbReference type="SUPFAM" id="SSF51316">
    <property type="entry name" value="Mss4-like"/>
    <property type="match status" value="1"/>
</dbReference>
<dbReference type="PANTHER" id="PTHR10173">
    <property type="entry name" value="METHIONINE SULFOXIDE REDUCTASE"/>
    <property type="match status" value="1"/>
</dbReference>
<dbReference type="GO" id="GO:0033743">
    <property type="term" value="F:peptide-methionine (R)-S-oxide reductase activity"/>
    <property type="evidence" value="ECO:0007669"/>
    <property type="project" value="UniProtKB-EC"/>
</dbReference>
<sequence>MTNQHRMTPEYRKTTEALNHLTDAQYRVTQRDGTEPAFHNEYWDNHEPGIYVDVVSGQPLFSSTDKYDSGTGWPSFTKPIGDDAVTTKSDRTLWMRRTEVRSSGADSHLGHVFDDGPRAAGGQRYCMNSAALRFIPVADLEKEGYGDYLELFEQSADTADPTTTGKDAS</sequence>
<dbReference type="NCBIfam" id="TIGR00357">
    <property type="entry name" value="peptide-methionine (R)-S-oxide reductase MsrB"/>
    <property type="match status" value="1"/>
</dbReference>
<evidence type="ECO:0000259" key="4">
    <source>
        <dbReference type="PROSITE" id="PS51790"/>
    </source>
</evidence>
<organism evidence="5 6">
    <name type="scientific">Gordonia rhizosphera NBRC 16068</name>
    <dbReference type="NCBI Taxonomy" id="1108045"/>
    <lineage>
        <taxon>Bacteria</taxon>
        <taxon>Bacillati</taxon>
        <taxon>Actinomycetota</taxon>
        <taxon>Actinomycetes</taxon>
        <taxon>Mycobacteriales</taxon>
        <taxon>Gordoniaceae</taxon>
        <taxon>Gordonia</taxon>
    </lineage>
</organism>
<dbReference type="FunFam" id="2.170.150.20:FF:000003">
    <property type="entry name" value="Peptide methionine sulfoxide reductase MsrB"/>
    <property type="match status" value="1"/>
</dbReference>
<dbReference type="GO" id="GO:0030091">
    <property type="term" value="P:protein repair"/>
    <property type="evidence" value="ECO:0007669"/>
    <property type="project" value="InterPro"/>
</dbReference>
<evidence type="ECO:0000313" key="6">
    <source>
        <dbReference type="Proteomes" id="UP000008363"/>
    </source>
</evidence>
<dbReference type="InterPro" id="IPR002579">
    <property type="entry name" value="Met_Sox_Rdtase_MsrB_dom"/>
</dbReference>
<dbReference type="PROSITE" id="PS51790">
    <property type="entry name" value="MSRB"/>
    <property type="match status" value="1"/>
</dbReference>
<dbReference type="STRING" id="1108045.GORHZ_115_00710"/>
<feature type="domain" description="MsrB" evidence="4">
    <location>
        <begin position="14"/>
        <end position="137"/>
    </location>
</feature>
<dbReference type="PANTHER" id="PTHR10173:SF59">
    <property type="entry name" value="PEPTIDE METHIONINE SULFOXIDE REDUCTASE MSRA_MSRB"/>
    <property type="match status" value="1"/>
</dbReference>
<dbReference type="Gene3D" id="2.170.150.20">
    <property type="entry name" value="Peptide methionine sulfoxide reductase"/>
    <property type="match status" value="1"/>
</dbReference>
<comment type="catalytic activity">
    <reaction evidence="3">
        <text>L-methionyl-[protein] + [thioredoxin]-disulfide + H2O = L-methionyl-(R)-S-oxide-[protein] + [thioredoxin]-dithiol</text>
        <dbReference type="Rhea" id="RHEA:24164"/>
        <dbReference type="Rhea" id="RHEA-COMP:10698"/>
        <dbReference type="Rhea" id="RHEA-COMP:10700"/>
        <dbReference type="Rhea" id="RHEA-COMP:12313"/>
        <dbReference type="Rhea" id="RHEA-COMP:12314"/>
        <dbReference type="ChEBI" id="CHEBI:15377"/>
        <dbReference type="ChEBI" id="CHEBI:16044"/>
        <dbReference type="ChEBI" id="CHEBI:29950"/>
        <dbReference type="ChEBI" id="CHEBI:45764"/>
        <dbReference type="ChEBI" id="CHEBI:50058"/>
        <dbReference type="EC" id="1.8.4.12"/>
    </reaction>
</comment>
<reference evidence="5 6" key="1">
    <citation type="submission" date="2012-08" db="EMBL/GenBank/DDBJ databases">
        <title>Whole genome shotgun sequence of Gordonia rhizosphera NBRC 16068.</title>
        <authorList>
            <person name="Takarada H."/>
            <person name="Isaki S."/>
            <person name="Hosoyama A."/>
            <person name="Tsuchikane K."/>
            <person name="Katsumata H."/>
            <person name="Baba S."/>
            <person name="Ohji S."/>
            <person name="Yamazaki S."/>
            <person name="Fujita N."/>
        </authorList>
    </citation>
    <scope>NUCLEOTIDE SEQUENCE [LARGE SCALE GENOMIC DNA]</scope>
    <source>
        <strain evidence="5 6">NBRC 16068</strain>
    </source>
</reference>
<dbReference type="GO" id="GO:0006979">
    <property type="term" value="P:response to oxidative stress"/>
    <property type="evidence" value="ECO:0007669"/>
    <property type="project" value="InterPro"/>
</dbReference>
<dbReference type="Pfam" id="PF01641">
    <property type="entry name" value="SelR"/>
    <property type="match status" value="1"/>
</dbReference>